<proteinExistence type="predicted"/>
<protein>
    <recommendedName>
        <fullName evidence="2">ARG and Rhodanese-Phosphatase-superfamily-associated domain-containing protein</fullName>
    </recommendedName>
</protein>
<evidence type="ECO:0000313" key="3">
    <source>
        <dbReference type="EMBL" id="HEC77878.1"/>
    </source>
</evidence>
<evidence type="ECO:0000256" key="1">
    <source>
        <dbReference type="SAM" id="SignalP"/>
    </source>
</evidence>
<dbReference type="EMBL" id="DRIG01000023">
    <property type="protein sequence ID" value="HEC77878.1"/>
    <property type="molecule type" value="Genomic_DNA"/>
</dbReference>
<dbReference type="Proteomes" id="UP000885826">
    <property type="component" value="Unassembled WGS sequence"/>
</dbReference>
<feature type="signal peptide" evidence="1">
    <location>
        <begin position="1"/>
        <end position="19"/>
    </location>
</feature>
<dbReference type="Pfam" id="PF20208">
    <property type="entry name" value="ARPP-1"/>
    <property type="match status" value="1"/>
</dbReference>
<evidence type="ECO:0000259" key="2">
    <source>
        <dbReference type="Pfam" id="PF20208"/>
    </source>
</evidence>
<keyword evidence="1" id="KW-0732">Signal</keyword>
<organism evidence="3 4">
    <name type="scientific">candidate division WOR-3 bacterium</name>
    <dbReference type="NCBI Taxonomy" id="2052148"/>
    <lineage>
        <taxon>Bacteria</taxon>
        <taxon>Bacteria division WOR-3</taxon>
    </lineage>
</organism>
<sequence length="339" mass="38008">MKRMLLILLGLFLFSASGAGETTVDKYLNAVEIGKPIEYENLTLFPLKSKKSLSIQSYVTLDQATDKGWIKIKERGTGEVNYVEVKNNGKKMVFLMTGEIISGAKQDRMINHDILLPANSGWIQVPVYCVEHGRWTQVTPEFKSEKLIVPNALRQKAKLSESQAEVWDEISASQTRMGIASGTGTVRANYEDAEIKKKLDEYVKKFEKVPALSSSTIGVVVTTGDRIICFDMFANNGLLKKLWKKLVKSYAMDALEGEKGNLSKEDIKKFLESLKHADYISTGTPGLGSLIKVESDFGKGSALLYKSAVVHMDFFPNQGFIDQEEELDLQFRRDQRLDE</sequence>
<name>A0A9C9JZJ8_UNCW3</name>
<gene>
    <name evidence="3" type="ORF">ENI34_01880</name>
</gene>
<dbReference type="AlphaFoldDB" id="A0A9C9JZJ8"/>
<accession>A0A9C9JZJ8</accession>
<dbReference type="InterPro" id="IPR046699">
    <property type="entry name" value="ARPP-1"/>
</dbReference>
<feature type="chain" id="PRO_5039314371" description="ARG and Rhodanese-Phosphatase-superfamily-associated domain-containing protein" evidence="1">
    <location>
        <begin position="20"/>
        <end position="339"/>
    </location>
</feature>
<comment type="caution">
    <text evidence="3">The sequence shown here is derived from an EMBL/GenBank/DDBJ whole genome shotgun (WGS) entry which is preliminary data.</text>
</comment>
<feature type="domain" description="ARG and Rhodanese-Phosphatase-superfamily-associated" evidence="2">
    <location>
        <begin position="31"/>
        <end position="315"/>
    </location>
</feature>
<evidence type="ECO:0000313" key="4">
    <source>
        <dbReference type="Proteomes" id="UP000885826"/>
    </source>
</evidence>
<reference evidence="3" key="1">
    <citation type="journal article" date="2020" name="mSystems">
        <title>Genome- and Community-Level Interaction Insights into Carbon Utilization and Element Cycling Functions of Hydrothermarchaeota in Hydrothermal Sediment.</title>
        <authorList>
            <person name="Zhou Z."/>
            <person name="Liu Y."/>
            <person name="Xu W."/>
            <person name="Pan J."/>
            <person name="Luo Z.H."/>
            <person name="Li M."/>
        </authorList>
    </citation>
    <scope>NUCLEOTIDE SEQUENCE</scope>
    <source>
        <strain evidence="3">HyVt-388</strain>
    </source>
</reference>